<accession>A0A840S8V3</accession>
<evidence type="ECO:0000313" key="3">
    <source>
        <dbReference type="Proteomes" id="UP000554837"/>
    </source>
</evidence>
<proteinExistence type="predicted"/>
<dbReference type="InterPro" id="IPR050678">
    <property type="entry name" value="DNA_Partitioning_ATPase"/>
</dbReference>
<dbReference type="OrthoDB" id="69313at2"/>
<dbReference type="Pfam" id="PF01656">
    <property type="entry name" value="CbiA"/>
    <property type="match status" value="1"/>
</dbReference>
<dbReference type="InterPro" id="IPR027417">
    <property type="entry name" value="P-loop_NTPase"/>
</dbReference>
<dbReference type="InterPro" id="IPR002586">
    <property type="entry name" value="CobQ/CobB/MinD/ParA_Nub-bd_dom"/>
</dbReference>
<gene>
    <name evidence="2" type="ORF">HNQ51_003279</name>
</gene>
<dbReference type="AlphaFoldDB" id="A0A840S8V3"/>
<dbReference type="EMBL" id="JACHHO010000006">
    <property type="protein sequence ID" value="MBB5205948.1"/>
    <property type="molecule type" value="Genomic_DNA"/>
</dbReference>
<dbReference type="SUPFAM" id="SSF52540">
    <property type="entry name" value="P-loop containing nucleoside triphosphate hydrolases"/>
    <property type="match status" value="1"/>
</dbReference>
<name>A0A840S8V3_9BURK</name>
<comment type="caution">
    <text evidence="2">The sequence shown here is derived from an EMBL/GenBank/DDBJ whole genome shotgun (WGS) entry which is preliminary data.</text>
</comment>
<organism evidence="2 3">
    <name type="scientific">Inhella inkyongensis</name>
    <dbReference type="NCBI Taxonomy" id="392593"/>
    <lineage>
        <taxon>Bacteria</taxon>
        <taxon>Pseudomonadati</taxon>
        <taxon>Pseudomonadota</taxon>
        <taxon>Betaproteobacteria</taxon>
        <taxon>Burkholderiales</taxon>
        <taxon>Sphaerotilaceae</taxon>
        <taxon>Inhella</taxon>
    </lineage>
</organism>
<feature type="domain" description="CobQ/CobB/MinD/ParA nucleotide binding" evidence="1">
    <location>
        <begin position="4"/>
        <end position="180"/>
    </location>
</feature>
<sequence length="207" mass="22229">MSVIVVANAKGGVGKSTLASNLAGYLARQGRRVMLGDTDAQQSARQWLNQRPEGLPLIESWEVDGERLRSPKGVDHLVLDTPAGLGGKALEQAVAVATHVIVPLQPSPFDAQASLPFVRQLQKVAARRSKAPALGVVVMRNKEGTQSSQQVQMFLAGAGLSPVAALRDTQNYVQLAARGLTLWDVGLSRVERDLEQWQPLLAWLAAP</sequence>
<protein>
    <submittedName>
        <fullName evidence="2">Chromosome partitioning protein</fullName>
    </submittedName>
</protein>
<dbReference type="PANTHER" id="PTHR13696">
    <property type="entry name" value="P-LOOP CONTAINING NUCLEOSIDE TRIPHOSPHATE HYDROLASE"/>
    <property type="match status" value="1"/>
</dbReference>
<dbReference type="Proteomes" id="UP000554837">
    <property type="component" value="Unassembled WGS sequence"/>
</dbReference>
<dbReference type="Gene3D" id="3.40.50.300">
    <property type="entry name" value="P-loop containing nucleotide triphosphate hydrolases"/>
    <property type="match status" value="1"/>
</dbReference>
<dbReference type="RefSeq" id="WP_138856185.1">
    <property type="nucleotide sequence ID" value="NZ_CP040709.1"/>
</dbReference>
<dbReference type="CDD" id="cd02042">
    <property type="entry name" value="ParAB_family"/>
    <property type="match status" value="1"/>
</dbReference>
<evidence type="ECO:0000313" key="2">
    <source>
        <dbReference type="EMBL" id="MBB5205948.1"/>
    </source>
</evidence>
<keyword evidence="3" id="KW-1185">Reference proteome</keyword>
<evidence type="ECO:0000259" key="1">
    <source>
        <dbReference type="Pfam" id="PF01656"/>
    </source>
</evidence>
<reference evidence="2 3" key="1">
    <citation type="submission" date="2020-08" db="EMBL/GenBank/DDBJ databases">
        <title>Genomic Encyclopedia of Type Strains, Phase IV (KMG-IV): sequencing the most valuable type-strain genomes for metagenomic binning, comparative biology and taxonomic classification.</title>
        <authorList>
            <person name="Goeker M."/>
        </authorList>
    </citation>
    <scope>NUCLEOTIDE SEQUENCE [LARGE SCALE GENOMIC DNA]</scope>
    <source>
        <strain evidence="2 3">DSM 23958</strain>
    </source>
</reference>
<dbReference type="PANTHER" id="PTHR13696:SF96">
    <property type="entry name" value="COBQ_COBB_MIND_PARA NUCLEOTIDE BINDING DOMAIN-CONTAINING PROTEIN"/>
    <property type="match status" value="1"/>
</dbReference>